<dbReference type="EMBL" id="CATNWA010018831">
    <property type="protein sequence ID" value="CAI9609766.1"/>
    <property type="molecule type" value="Genomic_DNA"/>
</dbReference>
<dbReference type="Proteomes" id="UP001162483">
    <property type="component" value="Unassembled WGS sequence"/>
</dbReference>
<feature type="region of interest" description="Disordered" evidence="1">
    <location>
        <begin position="112"/>
        <end position="147"/>
    </location>
</feature>
<evidence type="ECO:0000313" key="3">
    <source>
        <dbReference type="Proteomes" id="UP001162483"/>
    </source>
</evidence>
<accession>A0ABN9GQB3</accession>
<keyword evidence="3" id="KW-1185">Reference proteome</keyword>
<feature type="compositionally biased region" description="Basic and acidic residues" evidence="1">
    <location>
        <begin position="288"/>
        <end position="302"/>
    </location>
</feature>
<evidence type="ECO:0000313" key="2">
    <source>
        <dbReference type="EMBL" id="CAI9609766.1"/>
    </source>
</evidence>
<reference evidence="2" key="1">
    <citation type="submission" date="2023-05" db="EMBL/GenBank/DDBJ databases">
        <authorList>
            <person name="Stuckert A."/>
        </authorList>
    </citation>
    <scope>NUCLEOTIDE SEQUENCE</scope>
</reference>
<feature type="compositionally biased region" description="Polar residues" evidence="1">
    <location>
        <begin position="271"/>
        <end position="284"/>
    </location>
</feature>
<protein>
    <submittedName>
        <fullName evidence="2">Uncharacterized protein</fullName>
    </submittedName>
</protein>
<feature type="region of interest" description="Disordered" evidence="1">
    <location>
        <begin position="271"/>
        <end position="314"/>
    </location>
</feature>
<gene>
    <name evidence="2" type="ORF">SPARVUS_LOCUS14289503</name>
</gene>
<evidence type="ECO:0000256" key="1">
    <source>
        <dbReference type="SAM" id="MobiDB-lite"/>
    </source>
</evidence>
<name>A0ABN9GQB3_9NEOB</name>
<proteinExistence type="predicted"/>
<sequence length="314" mass="35641">MTTSIRMDKKHCHMTERVLDLTVEIIYMLTGEDYEVVQKTSKEPLTPTSRPHVTPTPKSRKPNILNIQKILEATYKMIELLSGEVPIRSEDAAEQWEDSEDQKDLYKDVMMENQPPLTSPGDSSTRSPPERCPSPVYFQDSTQEDYSMPQQYQGQDLIIMKIEDKEEEEETYIRPDQRSTEEEEVMVTIKEEEFPLDINTAGGYNVQDTLERQLSSSDCNVEDNGTEEYSPGVNLYCADGSPGPSHLEESFENSHIINKIIYPRLQSVDRSSNLQRSSSGNLDSVANIEDKRSPGSETERGLISEISLGEEEST</sequence>
<feature type="region of interest" description="Disordered" evidence="1">
    <location>
        <begin position="40"/>
        <end position="61"/>
    </location>
</feature>
<feature type="non-terminal residue" evidence="2">
    <location>
        <position position="314"/>
    </location>
</feature>
<comment type="caution">
    <text evidence="2">The sequence shown here is derived from an EMBL/GenBank/DDBJ whole genome shotgun (WGS) entry which is preliminary data.</text>
</comment>
<organism evidence="2 3">
    <name type="scientific">Staurois parvus</name>
    <dbReference type="NCBI Taxonomy" id="386267"/>
    <lineage>
        <taxon>Eukaryota</taxon>
        <taxon>Metazoa</taxon>
        <taxon>Chordata</taxon>
        <taxon>Craniata</taxon>
        <taxon>Vertebrata</taxon>
        <taxon>Euteleostomi</taxon>
        <taxon>Amphibia</taxon>
        <taxon>Batrachia</taxon>
        <taxon>Anura</taxon>
        <taxon>Neobatrachia</taxon>
        <taxon>Ranoidea</taxon>
        <taxon>Ranidae</taxon>
        <taxon>Staurois</taxon>
    </lineage>
</organism>